<protein>
    <recommendedName>
        <fullName evidence="3">Flagellar protein FlgJ N-terminal domain-containing protein</fullName>
    </recommendedName>
</protein>
<proteinExistence type="predicted"/>
<organism evidence="1 2">
    <name type="scientific">Halobacteriovorax vibrionivorans</name>
    <dbReference type="NCBI Taxonomy" id="2152716"/>
    <lineage>
        <taxon>Bacteria</taxon>
        <taxon>Pseudomonadati</taxon>
        <taxon>Bdellovibrionota</taxon>
        <taxon>Bacteriovoracia</taxon>
        <taxon>Bacteriovoracales</taxon>
        <taxon>Halobacteriovoraceae</taxon>
        <taxon>Halobacteriovorax</taxon>
    </lineage>
</organism>
<evidence type="ECO:0008006" key="3">
    <source>
        <dbReference type="Google" id="ProtNLM"/>
    </source>
</evidence>
<reference evidence="2" key="1">
    <citation type="journal article" date="2019" name="Int. J. Syst. Evol. Microbiol.">
        <title>Halobacteriovorax valvorus sp. nov., a novel prokaryotic predator isolated from coastal seawater of China.</title>
        <authorList>
            <person name="Chen M.-X."/>
        </authorList>
    </citation>
    <scope>NUCLEOTIDE SEQUENCE [LARGE SCALE GENOMIC DNA]</scope>
    <source>
        <strain evidence="2">BL9</strain>
    </source>
</reference>
<accession>A0ABY0IKF0</accession>
<dbReference type="Proteomes" id="UP000443582">
    <property type="component" value="Unassembled WGS sequence"/>
</dbReference>
<evidence type="ECO:0000313" key="1">
    <source>
        <dbReference type="EMBL" id="RZF22969.1"/>
    </source>
</evidence>
<comment type="caution">
    <text evidence="1">The sequence shown here is derived from an EMBL/GenBank/DDBJ whole genome shotgun (WGS) entry which is preliminary data.</text>
</comment>
<name>A0ABY0IKF0_9BACT</name>
<keyword evidence="2" id="KW-1185">Reference proteome</keyword>
<gene>
    <name evidence="1" type="ORF">DAY19_04140</name>
</gene>
<dbReference type="RefSeq" id="WP_114705911.1">
    <property type="nucleotide sequence ID" value="NZ_QDKL01000001.1"/>
</dbReference>
<evidence type="ECO:0000313" key="2">
    <source>
        <dbReference type="Proteomes" id="UP000443582"/>
    </source>
</evidence>
<sequence>MNEVKIHRPQIQNRNAMNNASNSIRPEESEKYIPEEIKSAAQGLEAQFNELMVKEMTKNLNAGVQGTAGNFYKGLLTSERAKALVNEDSQIQKLILNEIYPKHMRNSQNYQNYLDNKNKYAQHNIKMDEGPTQPSQEVAIKRKNQIGVKYE</sequence>
<dbReference type="EMBL" id="QDKL01000001">
    <property type="protein sequence ID" value="RZF22969.1"/>
    <property type="molecule type" value="Genomic_DNA"/>
</dbReference>